<keyword evidence="1" id="KW-0472">Membrane</keyword>
<protein>
    <submittedName>
        <fullName evidence="2">Uncharacterized protein</fullName>
    </submittedName>
</protein>
<dbReference type="VEuPathDB" id="FungiDB:BDV34DRAFT_188121"/>
<evidence type="ECO:0000313" key="3">
    <source>
        <dbReference type="Proteomes" id="UP000326532"/>
    </source>
</evidence>
<proteinExistence type="predicted"/>
<organism evidence="2 3">
    <name type="scientific">Aspergillus parasiticus</name>
    <dbReference type="NCBI Taxonomy" id="5067"/>
    <lineage>
        <taxon>Eukaryota</taxon>
        <taxon>Fungi</taxon>
        <taxon>Dikarya</taxon>
        <taxon>Ascomycota</taxon>
        <taxon>Pezizomycotina</taxon>
        <taxon>Eurotiomycetes</taxon>
        <taxon>Eurotiomycetidae</taxon>
        <taxon>Eurotiales</taxon>
        <taxon>Aspergillaceae</taxon>
        <taxon>Aspergillus</taxon>
        <taxon>Aspergillus subgen. Circumdati</taxon>
    </lineage>
</organism>
<name>A0A5N6DXB3_ASPPA</name>
<gene>
    <name evidence="2" type="ORF">BDV34DRAFT_188121</name>
</gene>
<dbReference type="AlphaFoldDB" id="A0A5N6DXB3"/>
<dbReference type="EMBL" id="ML734945">
    <property type="protein sequence ID" value="KAB8209739.1"/>
    <property type="molecule type" value="Genomic_DNA"/>
</dbReference>
<dbReference type="Proteomes" id="UP000326532">
    <property type="component" value="Unassembled WGS sequence"/>
</dbReference>
<accession>A0A5N6DXB3</accession>
<evidence type="ECO:0000256" key="1">
    <source>
        <dbReference type="SAM" id="Phobius"/>
    </source>
</evidence>
<feature type="transmembrane region" description="Helical" evidence="1">
    <location>
        <begin position="27"/>
        <end position="46"/>
    </location>
</feature>
<keyword evidence="1" id="KW-1133">Transmembrane helix</keyword>
<keyword evidence="3" id="KW-1185">Reference proteome</keyword>
<sequence>MNELQGCLADIMAFTKFDVYSTLKHLFLQRPILSISWTLVLALCVLQSQGR</sequence>
<evidence type="ECO:0000313" key="2">
    <source>
        <dbReference type="EMBL" id="KAB8209739.1"/>
    </source>
</evidence>
<reference evidence="2 3" key="1">
    <citation type="submission" date="2019-04" db="EMBL/GenBank/DDBJ databases">
        <title>Fungal friends and foes A comparative genomics study of 23 Aspergillus species from section Flavi.</title>
        <authorList>
            <consortium name="DOE Joint Genome Institute"/>
            <person name="Kjaerbolling I."/>
            <person name="Vesth T.C."/>
            <person name="Frisvad J.C."/>
            <person name="Nybo J.L."/>
            <person name="Theobald S."/>
            <person name="Kildgaard S."/>
            <person name="Petersen T.I."/>
            <person name="Kuo A."/>
            <person name="Sato A."/>
            <person name="Lyhne E.K."/>
            <person name="Kogle M.E."/>
            <person name="Wiebenga A."/>
            <person name="Kun R.S."/>
            <person name="Lubbers R.J."/>
            <person name="Makela M.R."/>
            <person name="Barry K."/>
            <person name="Chovatia M."/>
            <person name="Clum A."/>
            <person name="Daum C."/>
            <person name="Haridas S."/>
            <person name="He G."/>
            <person name="LaButti K."/>
            <person name="Lipzen A."/>
            <person name="Mondo S."/>
            <person name="Pangilinan J."/>
            <person name="Riley R."/>
            <person name="Salamov A."/>
            <person name="Simmons B.A."/>
            <person name="Magnuson J.K."/>
            <person name="Henrissat B."/>
            <person name="Mortensen U.H."/>
            <person name="Larsen T.O."/>
            <person name="De vries R.P."/>
            <person name="Grigoriev I.V."/>
            <person name="Machida M."/>
            <person name="Baker S.E."/>
            <person name="Andersen M.R."/>
        </authorList>
    </citation>
    <scope>NUCLEOTIDE SEQUENCE [LARGE SCALE GENOMIC DNA]</scope>
    <source>
        <strain evidence="2 3">CBS 117618</strain>
    </source>
</reference>
<keyword evidence="1" id="KW-0812">Transmembrane</keyword>